<proteinExistence type="predicted"/>
<evidence type="ECO:0000313" key="2">
    <source>
        <dbReference type="EMBL" id="GAA1551005.1"/>
    </source>
</evidence>
<feature type="transmembrane region" description="Helical" evidence="1">
    <location>
        <begin position="86"/>
        <end position="109"/>
    </location>
</feature>
<feature type="transmembrane region" description="Helical" evidence="1">
    <location>
        <begin position="129"/>
        <end position="155"/>
    </location>
</feature>
<name>A0ABN2C1F8_9ACTN</name>
<keyword evidence="3" id="KW-1185">Reference proteome</keyword>
<keyword evidence="1" id="KW-1133">Transmembrane helix</keyword>
<organism evidence="2 3">
    <name type="scientific">Dactylosporangium maewongense</name>
    <dbReference type="NCBI Taxonomy" id="634393"/>
    <lineage>
        <taxon>Bacteria</taxon>
        <taxon>Bacillati</taxon>
        <taxon>Actinomycetota</taxon>
        <taxon>Actinomycetes</taxon>
        <taxon>Micromonosporales</taxon>
        <taxon>Micromonosporaceae</taxon>
        <taxon>Dactylosporangium</taxon>
    </lineage>
</organism>
<keyword evidence="1" id="KW-0812">Transmembrane</keyword>
<feature type="transmembrane region" description="Helical" evidence="1">
    <location>
        <begin position="162"/>
        <end position="180"/>
    </location>
</feature>
<protein>
    <recommendedName>
        <fullName evidence="4">DUF998 domain-containing protein</fullName>
    </recommendedName>
</protein>
<evidence type="ECO:0000313" key="3">
    <source>
        <dbReference type="Proteomes" id="UP001501470"/>
    </source>
</evidence>
<dbReference type="Proteomes" id="UP001501470">
    <property type="component" value="Unassembled WGS sequence"/>
</dbReference>
<feature type="transmembrane region" description="Helical" evidence="1">
    <location>
        <begin position="54"/>
        <end position="74"/>
    </location>
</feature>
<dbReference type="EMBL" id="BAAAQD010000022">
    <property type="protein sequence ID" value="GAA1551005.1"/>
    <property type="molecule type" value="Genomic_DNA"/>
</dbReference>
<gene>
    <name evidence="2" type="ORF">GCM10009827_084550</name>
</gene>
<sequence>MHRLNNGRWVGLLGIGWFVLFLLGAAVLQGEPPPAGAPVAEVRDFFHAHGTRYLAGDYVAGCAFMLLLLPFGALLPRALHLPDRPLCSYVTTGAVAALVTVGGTATSFLDAVAMAHGDTRLDDSTVTALLYANSAGIALIGLAAAVFAAAAATLLRHARAPLATTALGWLAAALLTTGAASPLTGSAHGPLWTVRFVSFLTLAAFVLATSAHLLTRQQNRQPHRLPID</sequence>
<dbReference type="RefSeq" id="WP_344509401.1">
    <property type="nucleotide sequence ID" value="NZ_BAAAQD010000022.1"/>
</dbReference>
<reference evidence="2 3" key="1">
    <citation type="journal article" date="2019" name="Int. J. Syst. Evol. Microbiol.">
        <title>The Global Catalogue of Microorganisms (GCM) 10K type strain sequencing project: providing services to taxonomists for standard genome sequencing and annotation.</title>
        <authorList>
            <consortium name="The Broad Institute Genomics Platform"/>
            <consortium name="The Broad Institute Genome Sequencing Center for Infectious Disease"/>
            <person name="Wu L."/>
            <person name="Ma J."/>
        </authorList>
    </citation>
    <scope>NUCLEOTIDE SEQUENCE [LARGE SCALE GENOMIC DNA]</scope>
    <source>
        <strain evidence="2 3">JCM 15933</strain>
    </source>
</reference>
<comment type="caution">
    <text evidence="2">The sequence shown here is derived from an EMBL/GenBank/DDBJ whole genome shotgun (WGS) entry which is preliminary data.</text>
</comment>
<accession>A0ABN2C1F8</accession>
<evidence type="ECO:0008006" key="4">
    <source>
        <dbReference type="Google" id="ProtNLM"/>
    </source>
</evidence>
<feature type="transmembrane region" description="Helical" evidence="1">
    <location>
        <begin position="192"/>
        <end position="214"/>
    </location>
</feature>
<evidence type="ECO:0000256" key="1">
    <source>
        <dbReference type="SAM" id="Phobius"/>
    </source>
</evidence>
<keyword evidence="1" id="KW-0472">Membrane</keyword>